<comment type="cofactor">
    <cofactor evidence="1">
        <name>FMN</name>
        <dbReference type="ChEBI" id="CHEBI:58210"/>
    </cofactor>
</comment>
<accession>A0AAD5V7Z4</accession>
<name>A0AAD5V7Z4_9APHY</name>
<dbReference type="InterPro" id="IPR018506">
    <property type="entry name" value="Cyt_B5_heme-BS"/>
</dbReference>
<dbReference type="InterPro" id="IPR036400">
    <property type="entry name" value="Cyt_B5-like_heme/steroid_sf"/>
</dbReference>
<evidence type="ECO:0000256" key="5">
    <source>
        <dbReference type="ARBA" id="ARBA00023004"/>
    </source>
</evidence>
<feature type="domain" description="Cytochrome b5 heme-binding" evidence="8">
    <location>
        <begin position="1"/>
        <end position="77"/>
    </location>
</feature>
<evidence type="ECO:0000256" key="1">
    <source>
        <dbReference type="ARBA" id="ARBA00001917"/>
    </source>
</evidence>
<evidence type="ECO:0000313" key="10">
    <source>
        <dbReference type="EMBL" id="KAJ3488462.1"/>
    </source>
</evidence>
<dbReference type="SMART" id="SM01117">
    <property type="entry name" value="Cyt-b5"/>
    <property type="match status" value="1"/>
</dbReference>
<keyword evidence="3 6" id="KW-0479">Metal-binding</keyword>
<dbReference type="GO" id="GO:0046872">
    <property type="term" value="F:metal ion binding"/>
    <property type="evidence" value="ECO:0007669"/>
    <property type="project" value="UniProtKB-UniRule"/>
</dbReference>
<evidence type="ECO:0000313" key="11">
    <source>
        <dbReference type="Proteomes" id="UP001212997"/>
    </source>
</evidence>
<dbReference type="InterPro" id="IPR000262">
    <property type="entry name" value="FMN-dep_DH"/>
</dbReference>
<dbReference type="Pfam" id="PF01070">
    <property type="entry name" value="FMN_dh"/>
    <property type="match status" value="2"/>
</dbReference>
<dbReference type="PANTHER" id="PTHR10578:SF148">
    <property type="entry name" value="L-LACTATE DEHYDROGENASE (CYTOCHROME)"/>
    <property type="match status" value="1"/>
</dbReference>
<protein>
    <recommendedName>
        <fullName evidence="12">L-lactate dehydrogenase</fullName>
    </recommendedName>
</protein>
<keyword evidence="4" id="KW-0560">Oxidoreductase</keyword>
<feature type="region of interest" description="Disordered" evidence="7">
    <location>
        <begin position="296"/>
        <end position="317"/>
    </location>
</feature>
<dbReference type="PROSITE" id="PS50255">
    <property type="entry name" value="CYTOCHROME_B5_2"/>
    <property type="match status" value="1"/>
</dbReference>
<evidence type="ECO:0000256" key="7">
    <source>
        <dbReference type="SAM" id="MobiDB-lite"/>
    </source>
</evidence>
<dbReference type="SUPFAM" id="SSF55856">
    <property type="entry name" value="Cytochrome b5-like heme/steroid binding domain"/>
    <property type="match status" value="1"/>
</dbReference>
<dbReference type="PANTHER" id="PTHR10578">
    <property type="entry name" value="S -2-HYDROXY-ACID OXIDASE-RELATED"/>
    <property type="match status" value="1"/>
</dbReference>
<dbReference type="InterPro" id="IPR037396">
    <property type="entry name" value="FMN_HAD"/>
</dbReference>
<proteinExistence type="inferred from homology"/>
<comment type="similarity">
    <text evidence="6">Belongs to the cytochrome b5 family.</text>
</comment>
<dbReference type="PROSITE" id="PS00191">
    <property type="entry name" value="CYTOCHROME_B5_1"/>
    <property type="match status" value="1"/>
</dbReference>
<dbReference type="GO" id="GO:0020037">
    <property type="term" value="F:heme binding"/>
    <property type="evidence" value="ECO:0007669"/>
    <property type="project" value="UniProtKB-UniRule"/>
</dbReference>
<dbReference type="Gene3D" id="3.10.120.10">
    <property type="entry name" value="Cytochrome b5-like heme/steroid binding domain"/>
    <property type="match status" value="1"/>
</dbReference>
<reference evidence="10" key="1">
    <citation type="submission" date="2022-07" db="EMBL/GenBank/DDBJ databases">
        <title>Genome Sequence of Physisporinus lineatus.</title>
        <authorList>
            <person name="Buettner E."/>
        </authorList>
    </citation>
    <scope>NUCLEOTIDE SEQUENCE</scope>
    <source>
        <strain evidence="10">VT162</strain>
    </source>
</reference>
<evidence type="ECO:0000256" key="3">
    <source>
        <dbReference type="ARBA" id="ARBA00022723"/>
    </source>
</evidence>
<sequence>MSYSLTEVSKHSTDKSCWVIIKGKVYDVTDFLSEHPGGAKIILKYAGRDATAAYEPIHPPDALTKHLPPEKHLGSLDISSIDQLQKVKATRKKTDDELRMEREQAAKPPIGKIISLPQMEYVARKVLSHKAEAYYSSAADDEITNIENARAFARFFFHARVMRPVSNPDPSTYILGFKSSIPVFVSGAALAKLGHPRGEINIVEGVGRTGLIQMVSSNSSCSAAEIAAGRVSPSQPIFFQLYKPSDPIAAEKLVRETERLGYSAIFLTVDALVPGNREKDVRAGWQVEEWERIAQGGEPTSKADIPRTKSDLEEAEESVDTRGTAGALIAHTDIDMTWKTTIPWLRSITKLPIVIKGIQCVEDAVLAAEAGCDGILLSNHGDILKALCLGAKAAYGTAGVVKIVRILEREIVTGMQLIGARTVHDLVPEMIERVDWQPLVENMAKL</sequence>
<evidence type="ECO:0000256" key="6">
    <source>
        <dbReference type="RuleBase" id="RU362121"/>
    </source>
</evidence>
<evidence type="ECO:0000256" key="4">
    <source>
        <dbReference type="ARBA" id="ARBA00023002"/>
    </source>
</evidence>
<feature type="domain" description="FMN hydroxy acid dehydrogenase" evidence="9">
    <location>
        <begin position="108"/>
        <end position="381"/>
    </location>
</feature>
<dbReference type="InterPro" id="IPR001199">
    <property type="entry name" value="Cyt_B5-like_heme/steroid-bd"/>
</dbReference>
<evidence type="ECO:0000256" key="2">
    <source>
        <dbReference type="ARBA" id="ARBA00022617"/>
    </source>
</evidence>
<comment type="caution">
    <text evidence="10">The sequence shown here is derived from an EMBL/GenBank/DDBJ whole genome shotgun (WGS) entry which is preliminary data.</text>
</comment>
<dbReference type="Gene3D" id="3.20.20.70">
    <property type="entry name" value="Aldolase class I"/>
    <property type="match status" value="2"/>
</dbReference>
<dbReference type="SUPFAM" id="SSF51395">
    <property type="entry name" value="FMN-linked oxidoreductases"/>
    <property type="match status" value="1"/>
</dbReference>
<dbReference type="EMBL" id="JANAWD010000066">
    <property type="protein sequence ID" value="KAJ3488462.1"/>
    <property type="molecule type" value="Genomic_DNA"/>
</dbReference>
<dbReference type="PRINTS" id="PR00363">
    <property type="entry name" value="CYTOCHROMEB5"/>
</dbReference>
<evidence type="ECO:0000259" key="8">
    <source>
        <dbReference type="PROSITE" id="PS50255"/>
    </source>
</evidence>
<keyword evidence="5 6" id="KW-0408">Iron</keyword>
<dbReference type="PROSITE" id="PS51349">
    <property type="entry name" value="FMN_HYDROXY_ACID_DH_2"/>
    <property type="match status" value="1"/>
</dbReference>
<dbReference type="FunFam" id="3.10.120.10:FF:000009">
    <property type="entry name" value="Cytochrome b2, mitochondrial, putative"/>
    <property type="match status" value="1"/>
</dbReference>
<dbReference type="Proteomes" id="UP001212997">
    <property type="component" value="Unassembled WGS sequence"/>
</dbReference>
<keyword evidence="11" id="KW-1185">Reference proteome</keyword>
<keyword evidence="2 6" id="KW-0349">Heme</keyword>
<evidence type="ECO:0000259" key="9">
    <source>
        <dbReference type="PROSITE" id="PS51349"/>
    </source>
</evidence>
<organism evidence="10 11">
    <name type="scientific">Meripilus lineatus</name>
    <dbReference type="NCBI Taxonomy" id="2056292"/>
    <lineage>
        <taxon>Eukaryota</taxon>
        <taxon>Fungi</taxon>
        <taxon>Dikarya</taxon>
        <taxon>Basidiomycota</taxon>
        <taxon>Agaricomycotina</taxon>
        <taxon>Agaricomycetes</taxon>
        <taxon>Polyporales</taxon>
        <taxon>Meripilaceae</taxon>
        <taxon>Meripilus</taxon>
    </lineage>
</organism>
<evidence type="ECO:0008006" key="12">
    <source>
        <dbReference type="Google" id="ProtNLM"/>
    </source>
</evidence>
<dbReference type="AlphaFoldDB" id="A0AAD5V7Z4"/>
<dbReference type="InterPro" id="IPR013785">
    <property type="entry name" value="Aldolase_TIM"/>
</dbReference>
<dbReference type="Pfam" id="PF00173">
    <property type="entry name" value="Cyt-b5"/>
    <property type="match status" value="1"/>
</dbReference>
<gene>
    <name evidence="10" type="ORF">NLI96_g2835</name>
</gene>
<dbReference type="GO" id="GO:0016491">
    <property type="term" value="F:oxidoreductase activity"/>
    <property type="evidence" value="ECO:0007669"/>
    <property type="project" value="UniProtKB-KW"/>
</dbReference>